<accession>A0ACC8XCM4</accession>
<proteinExistence type="predicted"/>
<protein>
    <submittedName>
        <fullName evidence="1">Uncharacterized protein</fullName>
    </submittedName>
</protein>
<reference evidence="1" key="1">
    <citation type="submission" date="2016-08" db="EMBL/GenBank/DDBJ databases">
        <authorList>
            <person name="Ngugi D.K."/>
            <person name="Miyake S."/>
            <person name="Stingl U."/>
        </authorList>
    </citation>
    <scope>NUCLEOTIDE SEQUENCE</scope>
    <source>
        <strain evidence="1">SCG-B11WGA-EpuloA1</strain>
    </source>
</reference>
<sequence length="224" mass="25967">MIKPGYFSEVALADNLRSDYDVKNELILKNSSKVDYVFFGDSITQQWELNACFNRKNLIINRGIAGDKTKYALRRFEADVLQLCPRCCVILLGINDFYEIMPNFFQQSKGREYESIMKEVTDNILKIITSAKERNILLAICSLIPNPSFEVNETEQTRRKFELELNRVLKTMASEYGHIYVDYFNALLKEETPFTVDGTHPNYLGYNIMSKVLKETLQKEGIEI</sequence>
<organism evidence="1 2">
    <name type="scientific">Candidatus Epulonipiscium fishelsonii</name>
    <dbReference type="NCBI Taxonomy" id="77094"/>
    <lineage>
        <taxon>Bacteria</taxon>
        <taxon>Bacillati</taxon>
        <taxon>Bacillota</taxon>
        <taxon>Clostridia</taxon>
        <taxon>Lachnospirales</taxon>
        <taxon>Lachnospiraceae</taxon>
        <taxon>Candidatus Epulonipiscium</taxon>
    </lineage>
</organism>
<evidence type="ECO:0000313" key="1">
    <source>
        <dbReference type="EMBL" id="ONI40511.1"/>
    </source>
</evidence>
<keyword evidence="2" id="KW-1185">Reference proteome</keyword>
<dbReference type="Proteomes" id="UP000188605">
    <property type="component" value="Unassembled WGS sequence"/>
</dbReference>
<name>A0ACC8XCM4_9FIRM</name>
<dbReference type="EMBL" id="LJDB01000050">
    <property type="protein sequence ID" value="ONI40511.1"/>
    <property type="molecule type" value="Genomic_DNA"/>
</dbReference>
<evidence type="ECO:0000313" key="2">
    <source>
        <dbReference type="Proteomes" id="UP000188605"/>
    </source>
</evidence>
<gene>
    <name evidence="1" type="ORF">AN396_05920</name>
</gene>
<comment type="caution">
    <text evidence="1">The sequence shown here is derived from an EMBL/GenBank/DDBJ whole genome shotgun (WGS) entry which is preliminary data.</text>
</comment>